<dbReference type="AlphaFoldDB" id="A0AAW0QMF5"/>
<evidence type="ECO:0000313" key="2">
    <source>
        <dbReference type="Proteomes" id="UP001392437"/>
    </source>
</evidence>
<keyword evidence="2" id="KW-1185">Reference proteome</keyword>
<protein>
    <submittedName>
        <fullName evidence="1">Uncharacterized protein</fullName>
    </submittedName>
</protein>
<dbReference type="EMBL" id="JAQQWP010000011">
    <property type="protein sequence ID" value="KAK8096034.1"/>
    <property type="molecule type" value="Genomic_DNA"/>
</dbReference>
<organism evidence="1 2">
    <name type="scientific">Apiospora kogelbergensis</name>
    <dbReference type="NCBI Taxonomy" id="1337665"/>
    <lineage>
        <taxon>Eukaryota</taxon>
        <taxon>Fungi</taxon>
        <taxon>Dikarya</taxon>
        <taxon>Ascomycota</taxon>
        <taxon>Pezizomycotina</taxon>
        <taxon>Sordariomycetes</taxon>
        <taxon>Xylariomycetidae</taxon>
        <taxon>Amphisphaeriales</taxon>
        <taxon>Apiosporaceae</taxon>
        <taxon>Apiospora</taxon>
    </lineage>
</organism>
<name>A0AAW0QMF5_9PEZI</name>
<accession>A0AAW0QMF5</accession>
<comment type="caution">
    <text evidence="1">The sequence shown here is derived from an EMBL/GenBank/DDBJ whole genome shotgun (WGS) entry which is preliminary data.</text>
</comment>
<evidence type="ECO:0000313" key="1">
    <source>
        <dbReference type="EMBL" id="KAK8096034.1"/>
    </source>
</evidence>
<gene>
    <name evidence="1" type="ORF">PG999_014056</name>
</gene>
<sequence length="143" mass="15850">MTVIRLKYVITVTKMTSETGIAGPSVINTTLQATIYSVLEIATSILAAAMTALRPLLVKLPCFRSLGSSGKVYPKRVEPPNDQYASLGLRGPSYRLDDVAVDHSRSDSQEHMVRPVATSIRKHTEIKVISERQTNTRTYGMKW</sequence>
<dbReference type="Proteomes" id="UP001392437">
    <property type="component" value="Unassembled WGS sequence"/>
</dbReference>
<reference evidence="1 2" key="1">
    <citation type="submission" date="2023-01" db="EMBL/GenBank/DDBJ databases">
        <title>Analysis of 21 Apiospora genomes using comparative genomics revels a genus with tremendous synthesis potential of carbohydrate active enzymes and secondary metabolites.</title>
        <authorList>
            <person name="Sorensen T."/>
        </authorList>
    </citation>
    <scope>NUCLEOTIDE SEQUENCE [LARGE SCALE GENOMIC DNA]</scope>
    <source>
        <strain evidence="1 2">CBS 117206</strain>
    </source>
</reference>
<proteinExistence type="predicted"/>